<dbReference type="Proteomes" id="UP000500870">
    <property type="component" value="Chromosome 3"/>
</dbReference>
<accession>A0A6H0ZW58</accession>
<proteinExistence type="predicted"/>
<gene>
    <name evidence="1" type="ORF">FOB41_23490</name>
</gene>
<dbReference type="EMBL" id="CP050899">
    <property type="protein sequence ID" value="QIX24081.1"/>
    <property type="molecule type" value="Genomic_DNA"/>
</dbReference>
<dbReference type="RefSeq" id="WP_112556587.1">
    <property type="nucleotide sequence ID" value="NZ_CP050899.1"/>
</dbReference>
<dbReference type="AlphaFoldDB" id="A0A6H0ZW58"/>
<name>A0A6H0ZW58_9HYPH</name>
<evidence type="ECO:0000313" key="1">
    <source>
        <dbReference type="EMBL" id="QIX24081.1"/>
    </source>
</evidence>
<reference evidence="1 2" key="1">
    <citation type="submission" date="2020-04" db="EMBL/GenBank/DDBJ databases">
        <title>FDA dAtabase for Regulatory Grade micrObial Sequences (FDA-ARGOS): Supporting development and validation of Infectious Disease Dx tests.</title>
        <authorList>
            <person name="Sciortino C."/>
            <person name="Tallon L."/>
            <person name="Sadzewicz L."/>
            <person name="Vavikolanu K."/>
            <person name="Mehta A."/>
            <person name="Aluvathingal J."/>
            <person name="Nadendla S."/>
            <person name="Nandy P."/>
            <person name="Geyer C."/>
            <person name="Yan Y."/>
            <person name="Sichtig H."/>
        </authorList>
    </citation>
    <scope>NUCLEOTIDE SEQUENCE [LARGE SCALE GENOMIC DNA]</scope>
    <source>
        <strain evidence="1 2">FDAARGOS_633</strain>
    </source>
</reference>
<protein>
    <submittedName>
        <fullName evidence="1">Uncharacterized protein</fullName>
    </submittedName>
</protein>
<evidence type="ECO:0000313" key="2">
    <source>
        <dbReference type="Proteomes" id="UP000500870"/>
    </source>
</evidence>
<sequence>MSDPAAHKDGMMEENVDDFLAVKFAEYRALLRNTSPCISFMPYGWFRAPQTIRLDAEFGLQQMAYRDLADEAARDLANGINHLIGVTTRLEAWQKVMVGLDIHQKNEILHEFVQDLATMALLSPYTLKARFYFAVAHLSHQANAVRLRDEWTDDFSTLPEDWAINEEWASKLTKSWRGWRALIRALNKVDDGNFKTRAEEFRSKHTHRFTPRIELGITQMVKRERIPDQSRPRYGIGGSLPLTLDMLIPALNEQCIRLGKCYSAFEKLVEEQSRALFSNVHDD</sequence>
<organism evidence="1 2">
    <name type="scientific">Agrobacterium pusense</name>
    <dbReference type="NCBI Taxonomy" id="648995"/>
    <lineage>
        <taxon>Bacteria</taxon>
        <taxon>Pseudomonadati</taxon>
        <taxon>Pseudomonadota</taxon>
        <taxon>Alphaproteobacteria</taxon>
        <taxon>Hyphomicrobiales</taxon>
        <taxon>Rhizobiaceae</taxon>
        <taxon>Rhizobium/Agrobacterium group</taxon>
        <taxon>Agrobacterium</taxon>
    </lineage>
</organism>